<comment type="subcellular location">
    <subcellularLocation>
        <location evidence="2">Membrane</location>
        <topology evidence="2">Single-pass membrane protein</topology>
    </subcellularLocation>
</comment>
<dbReference type="GO" id="GO:0016020">
    <property type="term" value="C:membrane"/>
    <property type="evidence" value="ECO:0007669"/>
    <property type="project" value="UniProtKB-SubCell"/>
</dbReference>
<evidence type="ECO:0000256" key="1">
    <source>
        <dbReference type="ARBA" id="ARBA00000900"/>
    </source>
</evidence>
<dbReference type="FunFam" id="3.30.40.10:FF:000233">
    <property type="entry name" value="RING-H2 finger protein ATL54"/>
    <property type="match status" value="1"/>
</dbReference>
<evidence type="ECO:0000256" key="13">
    <source>
        <dbReference type="PROSITE-ProRule" id="PRU00175"/>
    </source>
</evidence>
<reference evidence="18" key="1">
    <citation type="journal article" date="2016" name="Nature">
        <title>The genome of the seagrass Zostera marina reveals angiosperm adaptation to the sea.</title>
        <authorList>
            <person name="Olsen J.L."/>
            <person name="Rouze P."/>
            <person name="Verhelst B."/>
            <person name="Lin Y.-C."/>
            <person name="Bayer T."/>
            <person name="Collen J."/>
            <person name="Dattolo E."/>
            <person name="De Paoli E."/>
            <person name="Dittami S."/>
            <person name="Maumus F."/>
            <person name="Michel G."/>
            <person name="Kersting A."/>
            <person name="Lauritano C."/>
            <person name="Lohaus R."/>
            <person name="Toepel M."/>
            <person name="Tonon T."/>
            <person name="Vanneste K."/>
            <person name="Amirebrahimi M."/>
            <person name="Brakel J."/>
            <person name="Bostroem C."/>
            <person name="Chovatia M."/>
            <person name="Grimwood J."/>
            <person name="Jenkins J.W."/>
            <person name="Jueterbock A."/>
            <person name="Mraz A."/>
            <person name="Stam W.T."/>
            <person name="Tice H."/>
            <person name="Bornberg-Bauer E."/>
            <person name="Green P.J."/>
            <person name="Pearson G.A."/>
            <person name="Procaccini G."/>
            <person name="Duarte C.M."/>
            <person name="Schmutz J."/>
            <person name="Reusch T.B.H."/>
            <person name="Van de Peer Y."/>
        </authorList>
    </citation>
    <scope>NUCLEOTIDE SEQUENCE [LARGE SCALE GENOMIC DNA]</scope>
    <source>
        <strain evidence="18">cv. Finnish</strain>
    </source>
</reference>
<evidence type="ECO:0000256" key="9">
    <source>
        <dbReference type="ARBA" id="ARBA00022786"/>
    </source>
</evidence>
<feature type="region of interest" description="Disordered" evidence="14">
    <location>
        <begin position="321"/>
        <end position="345"/>
    </location>
</feature>
<organism evidence="17 18">
    <name type="scientific">Zostera marina</name>
    <name type="common">Eelgrass</name>
    <dbReference type="NCBI Taxonomy" id="29655"/>
    <lineage>
        <taxon>Eukaryota</taxon>
        <taxon>Viridiplantae</taxon>
        <taxon>Streptophyta</taxon>
        <taxon>Embryophyta</taxon>
        <taxon>Tracheophyta</taxon>
        <taxon>Spermatophyta</taxon>
        <taxon>Magnoliopsida</taxon>
        <taxon>Liliopsida</taxon>
        <taxon>Zosteraceae</taxon>
        <taxon>Zostera</taxon>
    </lineage>
</organism>
<dbReference type="EC" id="2.3.2.27" evidence="4"/>
<dbReference type="UniPathway" id="UPA00143"/>
<dbReference type="CDD" id="cd16461">
    <property type="entry name" value="RING-H2_EL5-like"/>
    <property type="match status" value="1"/>
</dbReference>
<keyword evidence="9" id="KW-0833">Ubl conjugation pathway</keyword>
<dbReference type="GO" id="GO:0061630">
    <property type="term" value="F:ubiquitin protein ligase activity"/>
    <property type="evidence" value="ECO:0007669"/>
    <property type="project" value="UniProtKB-EC"/>
</dbReference>
<feature type="region of interest" description="Disordered" evidence="14">
    <location>
        <begin position="215"/>
        <end position="246"/>
    </location>
</feature>
<feature type="compositionally biased region" description="Low complexity" evidence="14">
    <location>
        <begin position="273"/>
        <end position="283"/>
    </location>
</feature>
<evidence type="ECO:0000259" key="16">
    <source>
        <dbReference type="PROSITE" id="PS50089"/>
    </source>
</evidence>
<evidence type="ECO:0000313" key="18">
    <source>
        <dbReference type="Proteomes" id="UP000036987"/>
    </source>
</evidence>
<feature type="compositionally biased region" description="Pro residues" evidence="14">
    <location>
        <begin position="234"/>
        <end position="246"/>
    </location>
</feature>
<sequence>MENTDGGGKTWFPPYQTTKDCSRGFCSIYCPQLCFMPPPPPPPSVFDFSDEPSSGATFSPLVIAIIGILASVVLLVGYYFIVTRNCGGFEYLNRRREMSRGTVYLGDDDHDEGEGGAGRIHRNEAWHVAMTDGLEESVIKSIAVCKYKKSDGFVDGTDCSVCLAEFNEDESLRLLPRCSHAFHINCIDTWLKSHSNCPLCRSIVISPITPATYFTTQSHPSPPHPSVNDNEVTPPTPQVSNEPPPISIQDLGRVGGDESDIPEVDERVVGVGSLSSSSQSTVGGQIGGGPDWTGVKEGSNNNYQIPIKRSLSGRSLYIAKQGSNGNSSAVLPIPRHYSDEDSDSD</sequence>
<keyword evidence="11 15" id="KW-1133">Transmembrane helix</keyword>
<dbReference type="Gene3D" id="3.30.40.10">
    <property type="entry name" value="Zinc/RING finger domain, C3HC4 (zinc finger)"/>
    <property type="match status" value="1"/>
</dbReference>
<evidence type="ECO:0000256" key="4">
    <source>
        <dbReference type="ARBA" id="ARBA00012483"/>
    </source>
</evidence>
<dbReference type="GO" id="GO:0008270">
    <property type="term" value="F:zinc ion binding"/>
    <property type="evidence" value="ECO:0007669"/>
    <property type="project" value="UniProtKB-KW"/>
</dbReference>
<feature type="domain" description="RING-type" evidence="16">
    <location>
        <begin position="159"/>
        <end position="201"/>
    </location>
</feature>
<dbReference type="STRING" id="29655.A0A0K9PBY0"/>
<keyword evidence="6 15" id="KW-0812">Transmembrane</keyword>
<feature type="region of interest" description="Disordered" evidence="14">
    <location>
        <begin position="273"/>
        <end position="300"/>
    </location>
</feature>
<evidence type="ECO:0000256" key="6">
    <source>
        <dbReference type="ARBA" id="ARBA00022692"/>
    </source>
</evidence>
<dbReference type="InterPro" id="IPR001841">
    <property type="entry name" value="Znf_RING"/>
</dbReference>
<evidence type="ECO:0000256" key="14">
    <source>
        <dbReference type="SAM" id="MobiDB-lite"/>
    </source>
</evidence>
<evidence type="ECO:0000256" key="10">
    <source>
        <dbReference type="ARBA" id="ARBA00022833"/>
    </source>
</evidence>
<dbReference type="PROSITE" id="PS50089">
    <property type="entry name" value="ZF_RING_2"/>
    <property type="match status" value="1"/>
</dbReference>
<comment type="pathway">
    <text evidence="3">Protein modification; protein ubiquitination.</text>
</comment>
<keyword evidence="5" id="KW-0808">Transferase</keyword>
<dbReference type="PANTHER" id="PTHR46913">
    <property type="entry name" value="RING-H2 FINGER PROTEIN ATL16"/>
    <property type="match status" value="1"/>
</dbReference>
<dbReference type="SUPFAM" id="SSF57850">
    <property type="entry name" value="RING/U-box"/>
    <property type="match status" value="1"/>
</dbReference>
<keyword evidence="7" id="KW-0479">Metal-binding</keyword>
<evidence type="ECO:0000256" key="5">
    <source>
        <dbReference type="ARBA" id="ARBA00022679"/>
    </source>
</evidence>
<evidence type="ECO:0000256" key="12">
    <source>
        <dbReference type="ARBA" id="ARBA00023136"/>
    </source>
</evidence>
<comment type="catalytic activity">
    <reaction evidence="1">
        <text>S-ubiquitinyl-[E2 ubiquitin-conjugating enzyme]-L-cysteine + [acceptor protein]-L-lysine = [E2 ubiquitin-conjugating enzyme]-L-cysteine + N(6)-ubiquitinyl-[acceptor protein]-L-lysine.</text>
        <dbReference type="EC" id="2.3.2.27"/>
    </reaction>
</comment>
<evidence type="ECO:0000256" key="7">
    <source>
        <dbReference type="ARBA" id="ARBA00022723"/>
    </source>
</evidence>
<keyword evidence="18" id="KW-1185">Reference proteome</keyword>
<dbReference type="Proteomes" id="UP000036987">
    <property type="component" value="Unassembled WGS sequence"/>
</dbReference>
<dbReference type="SMART" id="SM00184">
    <property type="entry name" value="RING"/>
    <property type="match status" value="1"/>
</dbReference>
<dbReference type="OrthoDB" id="9984778at2759"/>
<name>A0A0K9PBY0_ZOSMR</name>
<dbReference type="EMBL" id="LFYR01000980">
    <property type="protein sequence ID" value="KMZ66476.1"/>
    <property type="molecule type" value="Genomic_DNA"/>
</dbReference>
<keyword evidence="12 15" id="KW-0472">Membrane</keyword>
<evidence type="ECO:0000256" key="15">
    <source>
        <dbReference type="SAM" id="Phobius"/>
    </source>
</evidence>
<proteinExistence type="predicted"/>
<dbReference type="AlphaFoldDB" id="A0A0K9PBY0"/>
<evidence type="ECO:0000256" key="11">
    <source>
        <dbReference type="ARBA" id="ARBA00022989"/>
    </source>
</evidence>
<dbReference type="OMA" id="KTWIPHI"/>
<feature type="transmembrane region" description="Helical" evidence="15">
    <location>
        <begin position="58"/>
        <end position="81"/>
    </location>
</feature>
<dbReference type="Pfam" id="PF13639">
    <property type="entry name" value="zf-RING_2"/>
    <property type="match status" value="1"/>
</dbReference>
<keyword evidence="10" id="KW-0862">Zinc</keyword>
<gene>
    <name evidence="17" type="ORF">ZOSMA_29G01390</name>
</gene>
<dbReference type="InterPro" id="IPR013083">
    <property type="entry name" value="Znf_RING/FYVE/PHD"/>
</dbReference>
<comment type="caution">
    <text evidence="17">The sequence shown here is derived from an EMBL/GenBank/DDBJ whole genome shotgun (WGS) entry which is preliminary data.</text>
</comment>
<accession>A0A0K9PBY0</accession>
<evidence type="ECO:0000256" key="2">
    <source>
        <dbReference type="ARBA" id="ARBA00004167"/>
    </source>
</evidence>
<evidence type="ECO:0000313" key="17">
    <source>
        <dbReference type="EMBL" id="KMZ66476.1"/>
    </source>
</evidence>
<dbReference type="InterPro" id="IPR044600">
    <property type="entry name" value="ATL1/ATL16-like"/>
</dbReference>
<protein>
    <recommendedName>
        <fullName evidence="4">RING-type E3 ubiquitin transferase</fullName>
        <ecNumber evidence="4">2.3.2.27</ecNumber>
    </recommendedName>
</protein>
<keyword evidence="8 13" id="KW-0863">Zinc-finger</keyword>
<evidence type="ECO:0000256" key="3">
    <source>
        <dbReference type="ARBA" id="ARBA00004906"/>
    </source>
</evidence>
<dbReference type="PANTHER" id="PTHR46913:SF22">
    <property type="entry name" value="RING-TYPE E3 UBIQUITIN TRANSFERASE"/>
    <property type="match status" value="1"/>
</dbReference>
<evidence type="ECO:0000256" key="8">
    <source>
        <dbReference type="ARBA" id="ARBA00022771"/>
    </source>
</evidence>
<dbReference type="GO" id="GO:0016567">
    <property type="term" value="P:protein ubiquitination"/>
    <property type="evidence" value="ECO:0000318"/>
    <property type="project" value="GO_Central"/>
</dbReference>